<gene>
    <name evidence="1" type="ORF">STAFG_5773</name>
</gene>
<dbReference type="Proteomes" id="UP000015001">
    <property type="component" value="Unassembled WGS sequence"/>
</dbReference>
<reference evidence="1 2" key="1">
    <citation type="submission" date="2013-02" db="EMBL/GenBank/DDBJ databases">
        <title>Draft Genome Sequence of Streptomyces afghaniensis, Which Produces Compounds of the Julimycin B-Complex.</title>
        <authorList>
            <person name="Gruening B.A."/>
            <person name="Praeg A."/>
            <person name="Erxleben A."/>
            <person name="Guenther S."/>
            <person name="Fiedler H.-P."/>
            <person name="Goodfellow M."/>
            <person name="Mueller M."/>
        </authorList>
    </citation>
    <scope>NUCLEOTIDE SEQUENCE [LARGE SCALE GENOMIC DNA]</scope>
    <source>
        <strain evidence="1 2">772</strain>
    </source>
</reference>
<comment type="caution">
    <text evidence="1">The sequence shown here is derived from an EMBL/GenBank/DDBJ whole genome shotgun (WGS) entry which is preliminary data.</text>
</comment>
<keyword evidence="2" id="KW-1185">Reference proteome</keyword>
<name>S4MKL2_9ACTN</name>
<dbReference type="HOGENOM" id="CLU_3391550_0_0_11"/>
<evidence type="ECO:0000313" key="1">
    <source>
        <dbReference type="EMBL" id="EPJ37166.1"/>
    </source>
</evidence>
<protein>
    <submittedName>
        <fullName evidence="1">Uncharacterized protein</fullName>
    </submittedName>
</protein>
<organism evidence="1 2">
    <name type="scientific">Streptomyces afghaniensis 772</name>
    <dbReference type="NCBI Taxonomy" id="1283301"/>
    <lineage>
        <taxon>Bacteria</taxon>
        <taxon>Bacillati</taxon>
        <taxon>Actinomycetota</taxon>
        <taxon>Actinomycetes</taxon>
        <taxon>Kitasatosporales</taxon>
        <taxon>Streptomycetaceae</taxon>
        <taxon>Streptomyces</taxon>
    </lineage>
</organism>
<dbReference type="AlphaFoldDB" id="S4MKL2"/>
<proteinExistence type="predicted"/>
<dbReference type="EMBL" id="AOPY01001519">
    <property type="protein sequence ID" value="EPJ37166.1"/>
    <property type="molecule type" value="Genomic_DNA"/>
</dbReference>
<accession>S4MKL2</accession>
<sequence>MQPHVAKVGAEHALQTKAQVTAQRFSDVGWRT</sequence>
<evidence type="ECO:0000313" key="2">
    <source>
        <dbReference type="Proteomes" id="UP000015001"/>
    </source>
</evidence>